<evidence type="ECO:0000313" key="7">
    <source>
        <dbReference type="Proteomes" id="UP001176806"/>
    </source>
</evidence>
<evidence type="ECO:0000256" key="1">
    <source>
        <dbReference type="ARBA" id="ARBA00022729"/>
    </source>
</evidence>
<feature type="domain" description="Cytochrome c-552/4" evidence="5">
    <location>
        <begin position="57"/>
        <end position="83"/>
    </location>
</feature>
<feature type="domain" description="Cytochrome c-552/4" evidence="5">
    <location>
        <begin position="186"/>
        <end position="225"/>
    </location>
</feature>
<organism evidence="6 7">
    <name type="scientific">Flavivirga jejuensis</name>
    <dbReference type="NCBI Taxonomy" id="870487"/>
    <lineage>
        <taxon>Bacteria</taxon>
        <taxon>Pseudomonadati</taxon>
        <taxon>Bacteroidota</taxon>
        <taxon>Flavobacteriia</taxon>
        <taxon>Flavobacteriales</taxon>
        <taxon>Flavobacteriaceae</taxon>
        <taxon>Flavivirga</taxon>
    </lineage>
</organism>
<keyword evidence="2" id="KW-0802">TPR repeat</keyword>
<dbReference type="InterPro" id="IPR051829">
    <property type="entry name" value="Multiheme_Cytochr_ET"/>
</dbReference>
<dbReference type="Gene3D" id="1.10.1130.10">
    <property type="entry name" value="Flavocytochrome C3, Chain A"/>
    <property type="match status" value="2"/>
</dbReference>
<comment type="caution">
    <text evidence="6">The sequence shown here is derived from an EMBL/GenBank/DDBJ whole genome shotgun (WGS) entry which is preliminary data.</text>
</comment>
<dbReference type="InterPro" id="IPR036280">
    <property type="entry name" value="Multihaem_cyt_sf"/>
</dbReference>
<keyword evidence="1" id="KW-0732">Signal</keyword>
<feature type="domain" description="Doubled CXXCH motif" evidence="4">
    <location>
        <begin position="323"/>
        <end position="350"/>
    </location>
</feature>
<dbReference type="Pfam" id="PF09699">
    <property type="entry name" value="Paired_CXXCH_1"/>
    <property type="match status" value="1"/>
</dbReference>
<dbReference type="PROSITE" id="PS51257">
    <property type="entry name" value="PROKAR_LIPOPROTEIN"/>
    <property type="match status" value="1"/>
</dbReference>
<feature type="transmembrane region" description="Helical" evidence="3">
    <location>
        <begin position="12"/>
        <end position="31"/>
    </location>
</feature>
<accession>A0ABT8WTY6</accession>
<keyword evidence="3" id="KW-0472">Membrane</keyword>
<dbReference type="SMART" id="SM00028">
    <property type="entry name" value="TPR"/>
    <property type="match status" value="4"/>
</dbReference>
<evidence type="ECO:0000256" key="2">
    <source>
        <dbReference type="PROSITE-ProRule" id="PRU00339"/>
    </source>
</evidence>
<protein>
    <submittedName>
        <fullName evidence="6">Multiheme c-type cytochrome</fullName>
    </submittedName>
</protein>
<dbReference type="SUPFAM" id="SSF48695">
    <property type="entry name" value="Multiheme cytochromes"/>
    <property type="match status" value="1"/>
</dbReference>
<dbReference type="RefSeq" id="WP_303303862.1">
    <property type="nucleotide sequence ID" value="NZ_BAABDA010000007.1"/>
</dbReference>
<dbReference type="InterPro" id="IPR011990">
    <property type="entry name" value="TPR-like_helical_dom_sf"/>
</dbReference>
<keyword evidence="7" id="KW-1185">Reference proteome</keyword>
<dbReference type="InterPro" id="IPR019734">
    <property type="entry name" value="TPR_rpt"/>
</dbReference>
<evidence type="ECO:0000313" key="6">
    <source>
        <dbReference type="EMBL" id="MDO5976559.1"/>
    </source>
</evidence>
<reference evidence="6" key="1">
    <citation type="submission" date="2023-07" db="EMBL/GenBank/DDBJ databases">
        <title>Two novel species in the genus Flavivirga.</title>
        <authorList>
            <person name="Kwon K."/>
        </authorList>
    </citation>
    <scope>NUCLEOTIDE SEQUENCE</scope>
    <source>
        <strain evidence="6">KACC 14158</strain>
    </source>
</reference>
<dbReference type="SUPFAM" id="SSF48452">
    <property type="entry name" value="TPR-like"/>
    <property type="match status" value="1"/>
</dbReference>
<gene>
    <name evidence="6" type="ORF">Q4Q40_20350</name>
</gene>
<feature type="repeat" description="TPR" evidence="2">
    <location>
        <begin position="632"/>
        <end position="665"/>
    </location>
</feature>
<evidence type="ECO:0000259" key="5">
    <source>
        <dbReference type="Pfam" id="PF13435"/>
    </source>
</evidence>
<sequence>MSFPKDINSKKFSYYLKKVCNLLIIFFLVYACKKHEYQPKNSVHNKTEHQKFVGKEACIECHKSEYDSWNGSHHQQAMKIADSTTVLGDFNNKTFEHKGVKNTFFKQGDDFYVNTADKNGDYHDYKIVYTFGVTPLQQYIVKFPNGAYQCLITAWDTEKGLWFHLQPNLELAHDEWINWTGGAMRWNTACADCHSTNLDKNFNSNTDTFNTTFSEINVSCEACHGTASNHVSFYKNNNNKDSVPPKLYMSKSLASKSLVEKCARCHSRRGQITKKFNYEGHFLDHYNPSLLIDPIYELDGQIKDEDYVYGSFMQSKMYQNNVACVDCHDAHSLKLKKTGNSLCLSCHEPKYDSKSHHYHEVNTEGSQCINCHMTGKIYMGNDFRRDHSFRVPRPDQSVKYGTPNACNGCHKDKSPEWASEFINSKYGAKRPDHFSNYLLDGYNGNHEALYSLASQNKFPEIARATALYQYTNYALTDKEIHDIRKFLKDPSILVRKEAVRSFEKIRGQNYHADIEPLLKDSIRLVRISAVKYFNSIAADMTGNKHFKKAEKEYLEELDMNTDFASGQHQIAVYNEMKGRTDLAIKAYKKSLEIDNRYNISRMNLALLVYKQGDIQEAKNLYLKVIELEPDYGNSYYMLGLLFNEIGDTKNALKYLDEACNKEPVNIRAFYNYALKLQAEGLNKKSIEIINRALVIFPENENLLYVKLIGEINLKQHIKAYNTCSKLIQLVPNNANYKQILESLKTP</sequence>
<dbReference type="PANTHER" id="PTHR35038:SF8">
    <property type="entry name" value="C-TYPE POLYHEME CYTOCHROME OMCC"/>
    <property type="match status" value="1"/>
</dbReference>
<dbReference type="EMBL" id="JAUOEL010000008">
    <property type="protein sequence ID" value="MDO5976559.1"/>
    <property type="molecule type" value="Genomic_DNA"/>
</dbReference>
<proteinExistence type="predicted"/>
<feature type="repeat" description="TPR" evidence="2">
    <location>
        <begin position="598"/>
        <end position="631"/>
    </location>
</feature>
<dbReference type="CDD" id="cd08168">
    <property type="entry name" value="Cytochrom_C3"/>
    <property type="match status" value="1"/>
</dbReference>
<evidence type="ECO:0000256" key="3">
    <source>
        <dbReference type="SAM" id="Phobius"/>
    </source>
</evidence>
<dbReference type="InterPro" id="IPR023155">
    <property type="entry name" value="Cyt_c-552/4"/>
</dbReference>
<evidence type="ECO:0000259" key="4">
    <source>
        <dbReference type="Pfam" id="PF09699"/>
    </source>
</evidence>
<keyword evidence="3" id="KW-0812">Transmembrane</keyword>
<dbReference type="PROSITE" id="PS50005">
    <property type="entry name" value="TPR"/>
    <property type="match status" value="2"/>
</dbReference>
<dbReference type="Proteomes" id="UP001176806">
    <property type="component" value="Unassembled WGS sequence"/>
</dbReference>
<dbReference type="Pfam" id="PF13435">
    <property type="entry name" value="Cytochrome_C554"/>
    <property type="match status" value="2"/>
</dbReference>
<name>A0ABT8WTY6_9FLAO</name>
<dbReference type="InterPro" id="IPR010177">
    <property type="entry name" value="Paired_CXXCH_1"/>
</dbReference>
<dbReference type="PANTHER" id="PTHR35038">
    <property type="entry name" value="DISSIMILATORY SULFITE REDUCTASE SIRA"/>
    <property type="match status" value="1"/>
</dbReference>
<dbReference type="Gene3D" id="1.25.40.10">
    <property type="entry name" value="Tetratricopeptide repeat domain"/>
    <property type="match status" value="2"/>
</dbReference>
<dbReference type="Pfam" id="PF13431">
    <property type="entry name" value="TPR_17"/>
    <property type="match status" value="1"/>
</dbReference>
<keyword evidence="3" id="KW-1133">Transmembrane helix</keyword>